<dbReference type="Proteomes" id="UP000317243">
    <property type="component" value="Unassembled WGS sequence"/>
</dbReference>
<protein>
    <submittedName>
        <fullName evidence="2">Uncharacterized protein</fullName>
    </submittedName>
</protein>
<feature type="transmembrane region" description="Helical" evidence="1">
    <location>
        <begin position="18"/>
        <end position="36"/>
    </location>
</feature>
<dbReference type="EMBL" id="SIHI01000001">
    <property type="protein sequence ID" value="TWT56882.1"/>
    <property type="molecule type" value="Genomic_DNA"/>
</dbReference>
<keyword evidence="1" id="KW-1133">Transmembrane helix</keyword>
<comment type="caution">
    <text evidence="2">The sequence shown here is derived from an EMBL/GenBank/DDBJ whole genome shotgun (WGS) entry which is preliminary data.</text>
</comment>
<evidence type="ECO:0000256" key="1">
    <source>
        <dbReference type="SAM" id="Phobius"/>
    </source>
</evidence>
<keyword evidence="1" id="KW-0472">Membrane</keyword>
<gene>
    <name evidence="2" type="ORF">KOR42_02370</name>
</gene>
<organism evidence="2 3">
    <name type="scientific">Thalassoglobus neptunius</name>
    <dbReference type="NCBI Taxonomy" id="1938619"/>
    <lineage>
        <taxon>Bacteria</taxon>
        <taxon>Pseudomonadati</taxon>
        <taxon>Planctomycetota</taxon>
        <taxon>Planctomycetia</taxon>
        <taxon>Planctomycetales</taxon>
        <taxon>Planctomycetaceae</taxon>
        <taxon>Thalassoglobus</taxon>
    </lineage>
</organism>
<accession>A0A5C5X421</accession>
<reference evidence="2 3" key="1">
    <citation type="submission" date="2019-02" db="EMBL/GenBank/DDBJ databases">
        <title>Deep-cultivation of Planctomycetes and their phenomic and genomic characterization uncovers novel biology.</title>
        <authorList>
            <person name="Wiegand S."/>
            <person name="Jogler M."/>
            <person name="Boedeker C."/>
            <person name="Pinto D."/>
            <person name="Vollmers J."/>
            <person name="Rivas-Marin E."/>
            <person name="Kohn T."/>
            <person name="Peeters S.H."/>
            <person name="Heuer A."/>
            <person name="Rast P."/>
            <person name="Oberbeckmann S."/>
            <person name="Bunk B."/>
            <person name="Jeske O."/>
            <person name="Meyerdierks A."/>
            <person name="Storesund J.E."/>
            <person name="Kallscheuer N."/>
            <person name="Luecker S."/>
            <person name="Lage O.M."/>
            <person name="Pohl T."/>
            <person name="Merkel B.J."/>
            <person name="Hornburger P."/>
            <person name="Mueller R.-W."/>
            <person name="Bruemmer F."/>
            <person name="Labrenz M."/>
            <person name="Spormann A.M."/>
            <person name="Op Den Camp H."/>
            <person name="Overmann J."/>
            <person name="Amann R."/>
            <person name="Jetten M.S.M."/>
            <person name="Mascher T."/>
            <person name="Medema M.H."/>
            <person name="Devos D.P."/>
            <person name="Kaster A.-K."/>
            <person name="Ovreas L."/>
            <person name="Rohde M."/>
            <person name="Galperin M.Y."/>
            <person name="Jogler C."/>
        </authorList>
    </citation>
    <scope>NUCLEOTIDE SEQUENCE [LARGE SCALE GENOMIC DNA]</scope>
    <source>
        <strain evidence="2 3">KOR42</strain>
    </source>
</reference>
<evidence type="ECO:0000313" key="2">
    <source>
        <dbReference type="EMBL" id="TWT56882.1"/>
    </source>
</evidence>
<evidence type="ECO:0000313" key="3">
    <source>
        <dbReference type="Proteomes" id="UP000317243"/>
    </source>
</evidence>
<keyword evidence="1" id="KW-0812">Transmembrane</keyword>
<dbReference type="AlphaFoldDB" id="A0A5C5X421"/>
<keyword evidence="3" id="KW-1185">Reference proteome</keyword>
<name>A0A5C5X421_9PLAN</name>
<proteinExistence type="predicted"/>
<sequence length="131" mass="14492">MLRQLLTDQRGMIHSVDYLFLTCIVAIGGVVGIVAFRDQLSQEAADVGTAIDFLDQSFVYVVPGEGYDPDVPFDPNNPHGYNVSAYVNTSDIPANQNAIDRNQLRFQSLERLANFAEAKTVLKTKPKSDSR</sequence>